<dbReference type="RefSeq" id="WP_161435304.1">
    <property type="nucleotide sequence ID" value="NZ_WXYO01000004.1"/>
</dbReference>
<evidence type="ECO:0000313" key="3">
    <source>
        <dbReference type="Proteomes" id="UP000475249"/>
    </source>
</evidence>
<protein>
    <submittedName>
        <fullName evidence="2">Phosphoribosyltransferase</fullName>
    </submittedName>
</protein>
<name>A0A6L9EBZ2_9FLAO</name>
<comment type="caution">
    <text evidence="2">The sequence shown here is derived from an EMBL/GenBank/DDBJ whole genome shotgun (WGS) entry which is preliminary data.</text>
</comment>
<dbReference type="EMBL" id="WXYO01000004">
    <property type="protein sequence ID" value="NAS12264.1"/>
    <property type="molecule type" value="Genomic_DNA"/>
</dbReference>
<keyword evidence="2" id="KW-0808">Transferase</keyword>
<dbReference type="CDD" id="cd06223">
    <property type="entry name" value="PRTases_typeI"/>
    <property type="match status" value="1"/>
</dbReference>
<dbReference type="InterPro" id="IPR000836">
    <property type="entry name" value="PRTase_dom"/>
</dbReference>
<gene>
    <name evidence="2" type="ORF">GTQ38_09645</name>
</gene>
<evidence type="ECO:0000259" key="1">
    <source>
        <dbReference type="Pfam" id="PF00156"/>
    </source>
</evidence>
<dbReference type="Gene3D" id="3.40.50.2020">
    <property type="match status" value="1"/>
</dbReference>
<dbReference type="SUPFAM" id="SSF53271">
    <property type="entry name" value="PRTase-like"/>
    <property type="match status" value="1"/>
</dbReference>
<dbReference type="Pfam" id="PF00156">
    <property type="entry name" value="Pribosyltran"/>
    <property type="match status" value="1"/>
</dbReference>
<organism evidence="2 3">
    <name type="scientific">Poritiphilus flavus</name>
    <dbReference type="NCBI Taxonomy" id="2697053"/>
    <lineage>
        <taxon>Bacteria</taxon>
        <taxon>Pseudomonadati</taxon>
        <taxon>Bacteroidota</taxon>
        <taxon>Flavobacteriia</taxon>
        <taxon>Flavobacteriales</taxon>
        <taxon>Flavobacteriaceae</taxon>
        <taxon>Poritiphilus</taxon>
    </lineage>
</organism>
<evidence type="ECO:0000313" key="2">
    <source>
        <dbReference type="EMBL" id="NAS12264.1"/>
    </source>
</evidence>
<dbReference type="GO" id="GO:0016757">
    <property type="term" value="F:glycosyltransferase activity"/>
    <property type="evidence" value="ECO:0007669"/>
    <property type="project" value="UniProtKB-KW"/>
</dbReference>
<accession>A0A6L9EBZ2</accession>
<proteinExistence type="predicted"/>
<dbReference type="AlphaFoldDB" id="A0A6L9EBZ2"/>
<keyword evidence="3" id="KW-1185">Reference proteome</keyword>
<keyword evidence="2" id="KW-0328">Glycosyltransferase</keyword>
<dbReference type="InterPro" id="IPR029057">
    <property type="entry name" value="PRTase-like"/>
</dbReference>
<reference evidence="2 3" key="1">
    <citation type="submission" date="2020-01" db="EMBL/GenBank/DDBJ databases">
        <title>Bacteria diversity of Porities sp.</title>
        <authorList>
            <person name="Wang G."/>
        </authorList>
    </citation>
    <scope>NUCLEOTIDE SEQUENCE [LARGE SCALE GENOMIC DNA]</scope>
    <source>
        <strain evidence="2 3">R33</strain>
    </source>
</reference>
<sequence length="214" mass="24340">MFQDRTDAALQLTKTLRKYEGDEVVVLAIPRGGLPLGNIIAKNLVAPLDVVLTKKIGHPHNREYAIGAVSLQDVVLSDAFGVTKSYIEEETERIRDKLRTRHRQYYKNRQSEDLKDKTILIIDDGIATGNTLLVTIEMVRRQKPKKIVVAVPVAPRETIQKLKDNPQVDEVICLLTPPNFHAVGQFYQKFEQISDQEAIRLLQECQNTNVQQEQ</sequence>
<feature type="domain" description="Phosphoribosyltransferase" evidence="1">
    <location>
        <begin position="12"/>
        <end position="164"/>
    </location>
</feature>
<dbReference type="Gene3D" id="3.30.1310.20">
    <property type="entry name" value="PRTase-like"/>
    <property type="match status" value="1"/>
</dbReference>
<dbReference type="Proteomes" id="UP000475249">
    <property type="component" value="Unassembled WGS sequence"/>
</dbReference>